<dbReference type="EMBL" id="JACSQJ010000001">
    <property type="protein sequence ID" value="MBD7987136.1"/>
    <property type="molecule type" value="Genomic_DNA"/>
</dbReference>
<keyword evidence="2" id="KW-1185">Reference proteome</keyword>
<evidence type="ECO:0000313" key="1">
    <source>
        <dbReference type="EMBL" id="MBD7987136.1"/>
    </source>
</evidence>
<reference evidence="1 2" key="1">
    <citation type="submission" date="2020-08" db="EMBL/GenBank/DDBJ databases">
        <title>A Genomic Blueprint of the Chicken Gut Microbiome.</title>
        <authorList>
            <person name="Gilroy R."/>
            <person name="Ravi A."/>
            <person name="Getino M."/>
            <person name="Pursley I."/>
            <person name="Horton D.L."/>
            <person name="Alikhan N.-F."/>
            <person name="Baker D."/>
            <person name="Gharbi K."/>
            <person name="Hall N."/>
            <person name="Watson M."/>
            <person name="Adriaenssens E.M."/>
            <person name="Foster-Nyarko E."/>
            <person name="Jarju S."/>
            <person name="Secka A."/>
            <person name="Antonio M."/>
            <person name="Oren A."/>
            <person name="Chaudhuri R."/>
            <person name="La Ragione R.M."/>
            <person name="Hildebrand F."/>
            <person name="Pallen M.J."/>
        </authorList>
    </citation>
    <scope>NUCLEOTIDE SEQUENCE [LARGE SCALE GENOMIC DNA]</scope>
    <source>
        <strain evidence="1 2">Sa2BVA3</strain>
    </source>
</reference>
<comment type="caution">
    <text evidence="1">The sequence shown here is derived from an EMBL/GenBank/DDBJ whole genome shotgun (WGS) entry which is preliminary data.</text>
</comment>
<gene>
    <name evidence="1" type="ORF">H9645_03750</name>
</gene>
<proteinExistence type="predicted"/>
<organism evidence="1 2">
    <name type="scientific">Luteimonas colneyensis</name>
    <dbReference type="NCBI Taxonomy" id="2762230"/>
    <lineage>
        <taxon>Bacteria</taxon>
        <taxon>Pseudomonadati</taxon>
        <taxon>Pseudomonadota</taxon>
        <taxon>Gammaproteobacteria</taxon>
        <taxon>Lysobacterales</taxon>
        <taxon>Lysobacteraceae</taxon>
        <taxon>Luteimonas</taxon>
    </lineage>
</organism>
<protein>
    <submittedName>
        <fullName evidence="1">Uncharacterized protein</fullName>
    </submittedName>
</protein>
<accession>A0ABR8UGI3</accession>
<evidence type="ECO:0000313" key="2">
    <source>
        <dbReference type="Proteomes" id="UP000647183"/>
    </source>
</evidence>
<dbReference type="Proteomes" id="UP000647183">
    <property type="component" value="Unassembled WGS sequence"/>
</dbReference>
<name>A0ABR8UGI3_9GAMM</name>
<sequence>MSFEAWRDEQIANRPADMKVECPTCDGEGVDECSCCGHERECEGCDGDGHVEWGDLQPWQKERLVSRAAYAAAILEDGVAWASWLGREPAEVLFAAGFRVWSAVTSKTLGLDTGSPEVTA</sequence>